<evidence type="ECO:0000259" key="4">
    <source>
        <dbReference type="PROSITE" id="PS50943"/>
    </source>
</evidence>
<proteinExistence type="predicted"/>
<dbReference type="Gene3D" id="1.10.260.40">
    <property type="entry name" value="lambda repressor-like DNA-binding domains"/>
    <property type="match status" value="1"/>
</dbReference>
<dbReference type="SUPFAM" id="SSF51306">
    <property type="entry name" value="LexA/Signal peptidase"/>
    <property type="match status" value="1"/>
</dbReference>
<dbReference type="PANTHER" id="PTHR40661:SF1">
    <property type="entry name" value="HTH CRO_C1-TYPE DOMAIN-CONTAINING PROTEIN"/>
    <property type="match status" value="1"/>
</dbReference>
<dbReference type="EMBL" id="QSAE01000134">
    <property type="protein sequence ID" value="RGW32437.1"/>
    <property type="molecule type" value="Genomic_DNA"/>
</dbReference>
<dbReference type="Pfam" id="PF00717">
    <property type="entry name" value="Peptidase_S24"/>
    <property type="match status" value="1"/>
</dbReference>
<dbReference type="InterPro" id="IPR001387">
    <property type="entry name" value="Cro/C1-type_HTH"/>
</dbReference>
<gene>
    <name evidence="5" type="ORF">DWV78_16605</name>
</gene>
<dbReference type="InterPro" id="IPR010982">
    <property type="entry name" value="Lambda_DNA-bd_dom_sf"/>
</dbReference>
<dbReference type="CDD" id="cd06529">
    <property type="entry name" value="S24_LexA-like"/>
    <property type="match status" value="1"/>
</dbReference>
<dbReference type="Pfam" id="PF12844">
    <property type="entry name" value="HTH_19"/>
    <property type="match status" value="1"/>
</dbReference>
<organism evidence="5 6">
    <name type="scientific">Agathobacter rectalis</name>
    <dbReference type="NCBI Taxonomy" id="39491"/>
    <lineage>
        <taxon>Bacteria</taxon>
        <taxon>Bacillati</taxon>
        <taxon>Bacillota</taxon>
        <taxon>Clostridia</taxon>
        <taxon>Lachnospirales</taxon>
        <taxon>Lachnospiraceae</taxon>
        <taxon>Agathobacter</taxon>
    </lineage>
</organism>
<dbReference type="SUPFAM" id="SSF47413">
    <property type="entry name" value="lambda repressor-like DNA-binding domains"/>
    <property type="match status" value="1"/>
</dbReference>
<dbReference type="PANTHER" id="PTHR40661">
    <property type="match status" value="1"/>
</dbReference>
<dbReference type="SMART" id="SM00530">
    <property type="entry name" value="HTH_XRE"/>
    <property type="match status" value="1"/>
</dbReference>
<reference evidence="5 6" key="1">
    <citation type="submission" date="2018-08" db="EMBL/GenBank/DDBJ databases">
        <title>A genome reference for cultivated species of the human gut microbiota.</title>
        <authorList>
            <person name="Zou Y."/>
            <person name="Xue W."/>
            <person name="Luo G."/>
        </authorList>
    </citation>
    <scope>NUCLEOTIDE SEQUENCE [LARGE SCALE GENOMIC DNA]</scope>
    <source>
        <strain evidence="5 6">AF12-8</strain>
    </source>
</reference>
<name>A0A413B3T0_9FIRM</name>
<protein>
    <submittedName>
        <fullName evidence="5">Helix-turn-helix domain-containing protein</fullName>
    </submittedName>
</protein>
<dbReference type="Proteomes" id="UP000286581">
    <property type="component" value="Unassembled WGS sequence"/>
</dbReference>
<dbReference type="AlphaFoldDB" id="A0A413B3T0"/>
<accession>A0A413B3T0</accession>
<evidence type="ECO:0000256" key="1">
    <source>
        <dbReference type="ARBA" id="ARBA00023015"/>
    </source>
</evidence>
<evidence type="ECO:0000256" key="2">
    <source>
        <dbReference type="ARBA" id="ARBA00023125"/>
    </source>
</evidence>
<dbReference type="CDD" id="cd00093">
    <property type="entry name" value="HTH_XRE"/>
    <property type="match status" value="1"/>
</dbReference>
<keyword evidence="2" id="KW-0238">DNA-binding</keyword>
<evidence type="ECO:0000256" key="3">
    <source>
        <dbReference type="ARBA" id="ARBA00023163"/>
    </source>
</evidence>
<dbReference type="InterPro" id="IPR039418">
    <property type="entry name" value="LexA-like"/>
</dbReference>
<feature type="domain" description="HTH cro/C1-type" evidence="4">
    <location>
        <begin position="2"/>
        <end position="60"/>
    </location>
</feature>
<dbReference type="InterPro" id="IPR015927">
    <property type="entry name" value="Peptidase_S24_S26A/B/C"/>
</dbReference>
<dbReference type="PROSITE" id="PS50943">
    <property type="entry name" value="HTH_CROC1"/>
    <property type="match status" value="1"/>
</dbReference>
<dbReference type="GO" id="GO:0003677">
    <property type="term" value="F:DNA binding"/>
    <property type="evidence" value="ECO:0007669"/>
    <property type="project" value="UniProtKB-KW"/>
</dbReference>
<dbReference type="Gene3D" id="2.10.109.10">
    <property type="entry name" value="Umud Fragment, subunit A"/>
    <property type="match status" value="1"/>
</dbReference>
<comment type="caution">
    <text evidence="5">The sequence shown here is derived from an EMBL/GenBank/DDBJ whole genome shotgun (WGS) entry which is preliminary data.</text>
</comment>
<evidence type="ECO:0000313" key="6">
    <source>
        <dbReference type="Proteomes" id="UP000286581"/>
    </source>
</evidence>
<sequence length="225" mass="25825">MLAKYRKEHKLNQSQLAKELENYDIYVKQNSISAWELGTATPNARQFLALCEILEIYDIYTDFIGQSPLNPFRNLNEKGLNKVLEYIRDLEDTGNYKPAEIIPIHVIRERKVFYNTVSAGTGSFLDSDEYEMFSSPDIPEAAAFGVYVDGDSMEPKYHNKDLIWIEQTACLDDGEIGIFYLDGNAYVKKFQNNRLGTYLISLNKKYDPIPVTENSSFKIFGRVLS</sequence>
<dbReference type="InterPro" id="IPR036286">
    <property type="entry name" value="LexA/Signal_pep-like_sf"/>
</dbReference>
<evidence type="ECO:0000313" key="5">
    <source>
        <dbReference type="EMBL" id="RGW32437.1"/>
    </source>
</evidence>
<keyword evidence="3" id="KW-0804">Transcription</keyword>
<keyword evidence="1" id="KW-0805">Transcription regulation</keyword>